<dbReference type="Proteomes" id="UP000006911">
    <property type="component" value="Unassembled WGS sequence"/>
</dbReference>
<feature type="compositionally biased region" description="Polar residues" evidence="5">
    <location>
        <begin position="916"/>
        <end position="935"/>
    </location>
</feature>
<feature type="compositionally biased region" description="Low complexity" evidence="5">
    <location>
        <begin position="1049"/>
        <end position="1068"/>
    </location>
</feature>
<gene>
    <name evidence="7" type="ORF">GSTUM_00004283001</name>
</gene>
<evidence type="ECO:0000256" key="2">
    <source>
        <dbReference type="ARBA" id="ARBA00022448"/>
    </source>
</evidence>
<feature type="compositionally biased region" description="Low complexity" evidence="5">
    <location>
        <begin position="650"/>
        <end position="689"/>
    </location>
</feature>
<feature type="compositionally biased region" description="Low complexity" evidence="5">
    <location>
        <begin position="371"/>
        <end position="388"/>
    </location>
</feature>
<name>D5G5D6_TUBMM</name>
<feature type="region of interest" description="Disordered" evidence="5">
    <location>
        <begin position="1416"/>
        <end position="1464"/>
    </location>
</feature>
<dbReference type="OMA" id="PIMYAYL"/>
<feature type="region of interest" description="Disordered" evidence="5">
    <location>
        <begin position="370"/>
        <end position="402"/>
    </location>
</feature>
<feature type="compositionally biased region" description="Pro residues" evidence="5">
    <location>
        <begin position="703"/>
        <end position="712"/>
    </location>
</feature>
<feature type="compositionally biased region" description="Polar residues" evidence="5">
    <location>
        <begin position="339"/>
        <end position="348"/>
    </location>
</feature>
<reference evidence="7 8" key="1">
    <citation type="journal article" date="2010" name="Nature">
        <title>Perigord black truffle genome uncovers evolutionary origins and mechanisms of symbiosis.</title>
        <authorList>
            <person name="Martin F."/>
            <person name="Kohler A."/>
            <person name="Murat C."/>
            <person name="Balestrini R."/>
            <person name="Coutinho P.M."/>
            <person name="Jaillon O."/>
            <person name="Montanini B."/>
            <person name="Morin E."/>
            <person name="Noel B."/>
            <person name="Percudani R."/>
            <person name="Porcel B."/>
            <person name="Rubini A."/>
            <person name="Amicucci A."/>
            <person name="Amselem J."/>
            <person name="Anthouard V."/>
            <person name="Arcioni S."/>
            <person name="Artiguenave F."/>
            <person name="Aury J.M."/>
            <person name="Ballario P."/>
            <person name="Bolchi A."/>
            <person name="Brenna A."/>
            <person name="Brun A."/>
            <person name="Buee M."/>
            <person name="Cantarel B."/>
            <person name="Chevalier G."/>
            <person name="Couloux A."/>
            <person name="Da Silva C."/>
            <person name="Denoeud F."/>
            <person name="Duplessis S."/>
            <person name="Ghignone S."/>
            <person name="Hilselberger B."/>
            <person name="Iotti M."/>
            <person name="Marcais B."/>
            <person name="Mello A."/>
            <person name="Miranda M."/>
            <person name="Pacioni G."/>
            <person name="Quesneville H."/>
            <person name="Riccioni C."/>
            <person name="Ruotolo R."/>
            <person name="Splivallo R."/>
            <person name="Stocchi V."/>
            <person name="Tisserant E."/>
            <person name="Viscomi A.R."/>
            <person name="Zambonelli A."/>
            <person name="Zampieri E."/>
            <person name="Henrissat B."/>
            <person name="Lebrun M.H."/>
            <person name="Paolocci F."/>
            <person name="Bonfante P."/>
            <person name="Ottonello S."/>
            <person name="Wincker P."/>
        </authorList>
    </citation>
    <scope>NUCLEOTIDE SEQUENCE [LARGE SCALE GENOMIC DNA]</scope>
    <source>
        <strain evidence="7 8">Mel28</strain>
    </source>
</reference>
<sequence>MVNIDTRGFEKSSSGDVVLKKEASTVSWSPLGKQIVCGMGDGTGWQMTPGGEVKAVLPSVPGLENYFISSIVWVGNATFITTHTPVPSDDANNESVFHALVRDGTSYQYTKLPDPIPPFGMDSRTPPYFFHAMIRQYAPGMRDMIMFTNTCSSDVGLVCRFSTALTGDPSVPADNWITAGIGDDHRRAQIPLGGESFSDTSPIGMALDLSNKANVKRPVGGEEIEESPGPLPILMVLNHEGLLSAWNVIYNDAIEQNEKYNGMMVYVTQEGPSQSAPQTPQQPASQRQSVQNITPSPAFGVNSFGQSPVSNGNGTFGQPSSLGSPNTFAKPATGAFGQSAASPTFGQPSSIGASGASAFGKPSALGGSMWGSTSGASPSAPAPTSATAFGQPSALGTRSVFGQPATLGGQPAFGRTAALGVQPVFGQPAPLGSATTAPAFGAPTLIGANKPGTAGFSAVSSLGSPPAGGSPFGSTSAFGGGSAFGAYANKGGFSAAAAAAGSGDSKPIWGTGKSLGSDTTSTMFGGGDNVPSPFTSGSTGSFKLSSAFKPDPESAPENKPFPPSGGFGSLGVGLGDALTSTPSAISRPGPLPTPGGVSDQNIRDASMDDSDEQPDEPSDDDDIISPEATEARQAGFPSTPAKPGLPHGIFSSTKAAGSSSSASNPFTSANQSSSPFSSVPGPSSGSPFGAWGAQRKTPFGVPSTPPKSPFPTTPKLSSPFPGPSRPLTFAQSPEKSPESAQAAVAAPVTSSPPPPSLPPHSPFTSEEKGLETLPALPADESSTPALTEEASSIPLPSGPESVKESSGTQASESPSLPSPGPKSVGTDNEQVTSLDGSDDDNDGHQESKGEGDEGKRDNGDEDEDEDGDDEDGDDEDGGDEDGDDEDEDDEDEGNSEGDDSPLSEGFVFEPKPKLPSASSGPSTSDVFGTDTTFSGTFIKGGIEENALFSPLAKTPLPVNDSDSDRSRNSLLASPNLKNRSPGAAVGSLANKNKGGKNSLGRRGVSNRPPKKPDASKILSTLCPSDFLASRNKPQGTFPFQPSADDSINKPAGSSPLAAPALQAKQASQEEGEKEVQEEERVQEEGEEEFRGEREAQGEEKVQEEGDEGPQKEKKAQEEEGAQEEGVQKEKKAQEEERVQEEGEEEVQEEKKAQEEEEVESDLDFDNEYDDYDPDRVRNKLLNSDVKPVQELPKFRRNGEVEVASDFNAVFDSIYLSGNMMINRLGLTVQGLKAYHLGQENPLPDVEHKTAKEMRHPLDWRFCEMDQVKEILEQLLASVKGENQGNDELEARYQAASKGFIKLDVKDAEIKRLLAVHNDAQAAAIARARPLTPEQVLQQRKLRKEYAKVERLLKEAEKEVTQLKAKIASRDRDRPGAVVPPTVEAVKNTIMKLTGMVERKNGDIDYLEERLRRVKIKSRSASATPGKSRGLTPNQTPRGETPQRFETPEKLRSYDNNTSSVSYPASPVLALADPLDVEEAREEIRARKEMGRKMRDALEICGPKLTTVSRWSGEN</sequence>
<feature type="compositionally biased region" description="Basic and acidic residues" evidence="5">
    <location>
        <begin position="842"/>
        <end position="858"/>
    </location>
</feature>
<dbReference type="Gene3D" id="2.130.10.10">
    <property type="entry name" value="YVTN repeat-like/Quinoprotein amine dehydrogenase"/>
    <property type="match status" value="1"/>
</dbReference>
<feature type="compositionally biased region" description="Pro residues" evidence="5">
    <location>
        <begin position="750"/>
        <end position="761"/>
    </location>
</feature>
<feature type="domain" description="Nucleoporin Nup159/Nup146 N-terminal" evidence="6">
    <location>
        <begin position="10"/>
        <end position="243"/>
    </location>
</feature>
<keyword evidence="4" id="KW-0175">Coiled coil</keyword>
<feature type="compositionally biased region" description="Acidic residues" evidence="5">
    <location>
        <begin position="859"/>
        <end position="901"/>
    </location>
</feature>
<feature type="compositionally biased region" description="Polar residues" evidence="5">
    <location>
        <begin position="1453"/>
        <end position="1462"/>
    </location>
</feature>
<feature type="coiled-coil region" evidence="4">
    <location>
        <begin position="1338"/>
        <end position="1372"/>
    </location>
</feature>
<dbReference type="GO" id="GO:0005634">
    <property type="term" value="C:nucleus"/>
    <property type="evidence" value="ECO:0007669"/>
    <property type="project" value="UniProtKB-SubCell"/>
</dbReference>
<evidence type="ECO:0000256" key="4">
    <source>
        <dbReference type="SAM" id="Coils"/>
    </source>
</evidence>
<feature type="region of interest" description="Disordered" evidence="5">
    <location>
        <begin position="519"/>
        <end position="935"/>
    </location>
</feature>
<evidence type="ECO:0000313" key="8">
    <source>
        <dbReference type="Proteomes" id="UP000006911"/>
    </source>
</evidence>
<dbReference type="SUPFAM" id="SSF117289">
    <property type="entry name" value="Nucleoporin domain"/>
    <property type="match status" value="1"/>
</dbReference>
<feature type="compositionally biased region" description="Polar residues" evidence="5">
    <location>
        <begin position="532"/>
        <end position="544"/>
    </location>
</feature>
<dbReference type="GeneID" id="9188148"/>
<feature type="compositionally biased region" description="Polar residues" evidence="5">
    <location>
        <begin position="804"/>
        <end position="815"/>
    </location>
</feature>
<dbReference type="EMBL" id="FN429998">
    <property type="protein sequence ID" value="CAZ79729.1"/>
    <property type="molecule type" value="Genomic_DNA"/>
</dbReference>
<evidence type="ECO:0000256" key="3">
    <source>
        <dbReference type="ARBA" id="ARBA00023242"/>
    </source>
</evidence>
<dbReference type="InterPro" id="IPR015943">
    <property type="entry name" value="WD40/YVTN_repeat-like_dom_sf"/>
</dbReference>
<feature type="region of interest" description="Disordered" evidence="5">
    <location>
        <begin position="950"/>
        <end position="1175"/>
    </location>
</feature>
<feature type="compositionally biased region" description="Low complexity" evidence="5">
    <location>
        <begin position="272"/>
        <end position="289"/>
    </location>
</feature>
<dbReference type="STRING" id="656061.D5G5D6"/>
<protein>
    <submittedName>
        <fullName evidence="7">(Perigord truffle) hypothetical protein</fullName>
    </submittedName>
</protein>
<dbReference type="InterPro" id="IPR039462">
    <property type="entry name" value="Nup159/Nup146_N"/>
</dbReference>
<feature type="compositionally biased region" description="Acidic residues" evidence="5">
    <location>
        <begin position="1154"/>
        <end position="1172"/>
    </location>
</feature>
<feature type="compositionally biased region" description="Polar residues" evidence="5">
    <location>
        <begin position="303"/>
        <end position="327"/>
    </location>
</feature>
<dbReference type="InParanoid" id="D5G5D6"/>
<dbReference type="KEGG" id="tml:GSTUM_00004283001"/>
<evidence type="ECO:0000313" key="7">
    <source>
        <dbReference type="EMBL" id="CAZ79729.1"/>
    </source>
</evidence>
<dbReference type="eggNOG" id="KOG3630">
    <property type="taxonomic scope" value="Eukaryota"/>
</dbReference>
<organism evidence="7 8">
    <name type="scientific">Tuber melanosporum (strain Mel28)</name>
    <name type="common">Perigord black truffle</name>
    <dbReference type="NCBI Taxonomy" id="656061"/>
    <lineage>
        <taxon>Eukaryota</taxon>
        <taxon>Fungi</taxon>
        <taxon>Dikarya</taxon>
        <taxon>Ascomycota</taxon>
        <taxon>Pezizomycotina</taxon>
        <taxon>Pezizomycetes</taxon>
        <taxon>Pezizales</taxon>
        <taxon>Tuberaceae</taxon>
        <taxon>Tuber</taxon>
    </lineage>
</organism>
<keyword evidence="3" id="KW-0539">Nucleus</keyword>
<feature type="compositionally biased region" description="Polar residues" evidence="5">
    <location>
        <begin position="825"/>
        <end position="835"/>
    </location>
</feature>
<proteinExistence type="predicted"/>
<keyword evidence="2" id="KW-0813">Transport</keyword>
<accession>D5G5D6</accession>
<evidence type="ECO:0000256" key="1">
    <source>
        <dbReference type="ARBA" id="ARBA00004123"/>
    </source>
</evidence>
<feature type="compositionally biased region" description="Basic and acidic residues" evidence="5">
    <location>
        <begin position="1078"/>
        <end position="1117"/>
    </location>
</feature>
<feature type="compositionally biased region" description="Polar residues" evidence="5">
    <location>
        <begin position="1418"/>
        <end position="1437"/>
    </location>
</feature>
<feature type="compositionally biased region" description="Polar residues" evidence="5">
    <location>
        <begin position="1031"/>
        <end position="1045"/>
    </location>
</feature>
<feature type="compositionally biased region" description="Low complexity" evidence="5">
    <location>
        <begin position="738"/>
        <end position="749"/>
    </location>
</feature>
<dbReference type="RefSeq" id="XP_002835572.1">
    <property type="nucleotide sequence ID" value="XM_002835526.1"/>
</dbReference>
<feature type="compositionally biased region" description="Acidic residues" evidence="5">
    <location>
        <begin position="607"/>
        <end position="624"/>
    </location>
</feature>
<evidence type="ECO:0000256" key="5">
    <source>
        <dbReference type="SAM" id="MobiDB-lite"/>
    </source>
</evidence>
<feature type="compositionally biased region" description="Gly residues" evidence="5">
    <location>
        <begin position="565"/>
        <end position="574"/>
    </location>
</feature>
<keyword evidence="8" id="KW-1185">Reference proteome</keyword>
<dbReference type="HOGENOM" id="CLU_003852_0_0_1"/>
<evidence type="ECO:0000259" key="6">
    <source>
        <dbReference type="Pfam" id="PF16755"/>
    </source>
</evidence>
<dbReference type="Pfam" id="PF16755">
    <property type="entry name" value="Beta-prop_NUP159_NUP214"/>
    <property type="match status" value="1"/>
</dbReference>
<feature type="compositionally biased region" description="Basic and acidic residues" evidence="5">
    <location>
        <begin position="1440"/>
        <end position="1452"/>
    </location>
</feature>
<feature type="region of interest" description="Disordered" evidence="5">
    <location>
        <begin position="271"/>
        <end position="348"/>
    </location>
</feature>
<comment type="subcellular location">
    <subcellularLocation>
        <location evidence="1">Nucleus</location>
    </subcellularLocation>
</comment>
<feature type="compositionally biased region" description="Basic and acidic residues" evidence="5">
    <location>
        <begin position="1125"/>
        <end position="1140"/>
    </location>
</feature>